<feature type="compositionally biased region" description="Low complexity" evidence="1">
    <location>
        <begin position="91"/>
        <end position="100"/>
    </location>
</feature>
<evidence type="ECO:0000313" key="3">
    <source>
        <dbReference type="Proteomes" id="UP001286313"/>
    </source>
</evidence>
<feature type="compositionally biased region" description="Polar residues" evidence="1">
    <location>
        <begin position="101"/>
        <end position="117"/>
    </location>
</feature>
<dbReference type="Proteomes" id="UP001286313">
    <property type="component" value="Unassembled WGS sequence"/>
</dbReference>
<feature type="compositionally biased region" description="Pro residues" evidence="1">
    <location>
        <begin position="136"/>
        <end position="164"/>
    </location>
</feature>
<evidence type="ECO:0000256" key="1">
    <source>
        <dbReference type="SAM" id="MobiDB-lite"/>
    </source>
</evidence>
<gene>
    <name evidence="2" type="ORF">Pcinc_004509</name>
</gene>
<dbReference type="AlphaFoldDB" id="A0AAE1L024"/>
<feature type="region of interest" description="Disordered" evidence="1">
    <location>
        <begin position="15"/>
        <end position="174"/>
    </location>
</feature>
<feature type="compositionally biased region" description="Polar residues" evidence="1">
    <location>
        <begin position="68"/>
        <end position="77"/>
    </location>
</feature>
<protein>
    <submittedName>
        <fullName evidence="2">Uncharacterized protein</fullName>
    </submittedName>
</protein>
<accession>A0AAE1L024</accession>
<proteinExistence type="predicted"/>
<feature type="compositionally biased region" description="Low complexity" evidence="1">
    <location>
        <begin position="123"/>
        <end position="135"/>
    </location>
</feature>
<name>A0AAE1L024_PETCI</name>
<keyword evidence="3" id="KW-1185">Reference proteome</keyword>
<evidence type="ECO:0000313" key="2">
    <source>
        <dbReference type="EMBL" id="KAK3891621.1"/>
    </source>
</evidence>
<dbReference type="EMBL" id="JAWQEG010000324">
    <property type="protein sequence ID" value="KAK3891621.1"/>
    <property type="molecule type" value="Genomic_DNA"/>
</dbReference>
<feature type="compositionally biased region" description="Polar residues" evidence="1">
    <location>
        <begin position="15"/>
        <end position="39"/>
    </location>
</feature>
<organism evidence="2 3">
    <name type="scientific">Petrolisthes cinctipes</name>
    <name type="common">Flat porcelain crab</name>
    <dbReference type="NCBI Taxonomy" id="88211"/>
    <lineage>
        <taxon>Eukaryota</taxon>
        <taxon>Metazoa</taxon>
        <taxon>Ecdysozoa</taxon>
        <taxon>Arthropoda</taxon>
        <taxon>Crustacea</taxon>
        <taxon>Multicrustacea</taxon>
        <taxon>Malacostraca</taxon>
        <taxon>Eumalacostraca</taxon>
        <taxon>Eucarida</taxon>
        <taxon>Decapoda</taxon>
        <taxon>Pleocyemata</taxon>
        <taxon>Anomura</taxon>
        <taxon>Galatheoidea</taxon>
        <taxon>Porcellanidae</taxon>
        <taxon>Petrolisthes</taxon>
    </lineage>
</organism>
<comment type="caution">
    <text evidence="2">The sequence shown here is derived from an EMBL/GenBank/DDBJ whole genome shotgun (WGS) entry which is preliminary data.</text>
</comment>
<feature type="compositionally biased region" description="Low complexity" evidence="1">
    <location>
        <begin position="40"/>
        <end position="58"/>
    </location>
</feature>
<reference evidence="2" key="1">
    <citation type="submission" date="2023-10" db="EMBL/GenBank/DDBJ databases">
        <title>Genome assemblies of two species of porcelain crab, Petrolisthes cinctipes and Petrolisthes manimaculis (Anomura: Porcellanidae).</title>
        <authorList>
            <person name="Angst P."/>
        </authorList>
    </citation>
    <scope>NUCLEOTIDE SEQUENCE</scope>
    <source>
        <strain evidence="2">PB745_01</strain>
        <tissue evidence="2">Gill</tissue>
    </source>
</reference>
<feature type="compositionally biased region" description="Polar residues" evidence="1">
    <location>
        <begin position="165"/>
        <end position="174"/>
    </location>
</feature>
<sequence>MFWFVVCRCSIFRGQSQHNHQPTHPTIPNHFSLTHLSNKPNTTTSPLPTSPTNQTQPLLPYPPLQPTISTHFSLTHLSNQPNPTTSPLPTSPTNQTQPLLQSSPTQPTKPTHSSLTQPTPPSHLLQNLLHNQTHPPLQPNSPTSPSPNPPIPPISPTTPHPPLQTYPTSPSPTNLFTHPTYFKIFSLTHQTTT</sequence>